<reference evidence="4" key="2">
    <citation type="journal article" date="2021" name="PeerJ">
        <title>Extensive microbial diversity within the chicken gut microbiome revealed by metagenomics and culture.</title>
        <authorList>
            <person name="Gilroy R."/>
            <person name="Ravi A."/>
            <person name="Getino M."/>
            <person name="Pursley I."/>
            <person name="Horton D.L."/>
            <person name="Alikhan N.F."/>
            <person name="Baker D."/>
            <person name="Gharbi K."/>
            <person name="Hall N."/>
            <person name="Watson M."/>
            <person name="Adriaenssens E.M."/>
            <person name="Foster-Nyarko E."/>
            <person name="Jarju S."/>
            <person name="Secka A."/>
            <person name="Antonio M."/>
            <person name="Oren A."/>
            <person name="Chaudhuri R.R."/>
            <person name="La Ragione R."/>
            <person name="Hildebrand F."/>
            <person name="Pallen M.J."/>
        </authorList>
    </citation>
    <scope>NUCLEOTIDE SEQUENCE</scope>
    <source>
        <strain evidence="4">B2-22910</strain>
    </source>
</reference>
<dbReference type="AlphaFoldDB" id="A0A9D9IDU6"/>
<dbReference type="Pfam" id="PF06580">
    <property type="entry name" value="His_kinase"/>
    <property type="match status" value="1"/>
</dbReference>
<dbReference type="InterPro" id="IPR050640">
    <property type="entry name" value="Bact_2-comp_sensor_kinase"/>
</dbReference>
<keyword evidence="2" id="KW-0472">Membrane</keyword>
<feature type="transmembrane region" description="Helical" evidence="2">
    <location>
        <begin position="115"/>
        <end position="135"/>
    </location>
</feature>
<feature type="transmembrane region" description="Helical" evidence="2">
    <location>
        <begin position="42"/>
        <end position="64"/>
    </location>
</feature>
<feature type="coiled-coil region" evidence="1">
    <location>
        <begin position="144"/>
        <end position="173"/>
    </location>
</feature>
<dbReference type="PANTHER" id="PTHR34220:SF7">
    <property type="entry name" value="SENSOR HISTIDINE KINASE YPDA"/>
    <property type="match status" value="1"/>
</dbReference>
<evidence type="ECO:0000256" key="2">
    <source>
        <dbReference type="SAM" id="Phobius"/>
    </source>
</evidence>
<gene>
    <name evidence="4" type="ORF">IAB82_01230</name>
</gene>
<reference evidence="4" key="1">
    <citation type="submission" date="2020-10" db="EMBL/GenBank/DDBJ databases">
        <authorList>
            <person name="Gilroy R."/>
        </authorList>
    </citation>
    <scope>NUCLEOTIDE SEQUENCE</scope>
    <source>
        <strain evidence="4">B2-22910</strain>
    </source>
</reference>
<dbReference type="GO" id="GO:0000155">
    <property type="term" value="F:phosphorelay sensor kinase activity"/>
    <property type="evidence" value="ECO:0007669"/>
    <property type="project" value="InterPro"/>
</dbReference>
<dbReference type="Gene3D" id="3.30.565.10">
    <property type="entry name" value="Histidine kinase-like ATPase, C-terminal domain"/>
    <property type="match status" value="1"/>
</dbReference>
<keyword evidence="2" id="KW-1133">Transmembrane helix</keyword>
<feature type="domain" description="Signal transduction histidine kinase internal region" evidence="3">
    <location>
        <begin position="165"/>
        <end position="243"/>
    </location>
</feature>
<accession>A0A9D9IDU6</accession>
<dbReference type="PANTHER" id="PTHR34220">
    <property type="entry name" value="SENSOR HISTIDINE KINASE YPDA"/>
    <property type="match status" value="1"/>
</dbReference>
<comment type="caution">
    <text evidence="4">The sequence shown here is derived from an EMBL/GenBank/DDBJ whole genome shotgun (WGS) entry which is preliminary data.</text>
</comment>
<sequence>MEKEIRRIRYIEPMIHIMVWVIFFGFPFLMMTSRGETDIMNLLHHMVVPVSFCLVFYLNYFIFIPGFLFKGKTRSWILVNVAIVLSIGILMQLLQIILFPVPFGARPKFRANPGILFMLRDIFSLTVVIGIAASIQLGRRWVKAEDARKEAERLMIEAERVRTEAELKNLRNQLNPHFLLNTLNNIYALITFDTVRAQSAVSQLSKLLGYVLYDNQRKSVPLSREIEFIRNYISLMKIRFTSDLDLKVDISVPEDSRTEIAPLLFISLIENAFKHGVAPVGKSLVSISVRETPDEVICDTTNTFHPKGRSDRSGSGIGLEQLGRRLDLLYPGRYTWVYGPDPAMELYRSVLTIKK</sequence>
<evidence type="ECO:0000313" key="5">
    <source>
        <dbReference type="Proteomes" id="UP000823603"/>
    </source>
</evidence>
<dbReference type="GO" id="GO:0016020">
    <property type="term" value="C:membrane"/>
    <property type="evidence" value="ECO:0007669"/>
    <property type="project" value="InterPro"/>
</dbReference>
<dbReference type="InterPro" id="IPR036890">
    <property type="entry name" value="HATPase_C_sf"/>
</dbReference>
<dbReference type="EMBL" id="JADIMB010000014">
    <property type="protein sequence ID" value="MBO8470400.1"/>
    <property type="molecule type" value="Genomic_DNA"/>
</dbReference>
<organism evidence="4 5">
    <name type="scientific">Candidatus Cryptobacteroides faecavium</name>
    <dbReference type="NCBI Taxonomy" id="2840762"/>
    <lineage>
        <taxon>Bacteria</taxon>
        <taxon>Pseudomonadati</taxon>
        <taxon>Bacteroidota</taxon>
        <taxon>Bacteroidia</taxon>
        <taxon>Bacteroidales</taxon>
        <taxon>Candidatus Cryptobacteroides</taxon>
    </lineage>
</organism>
<feature type="transmembrane region" description="Helical" evidence="2">
    <location>
        <begin position="12"/>
        <end position="30"/>
    </location>
</feature>
<evidence type="ECO:0000259" key="3">
    <source>
        <dbReference type="Pfam" id="PF06580"/>
    </source>
</evidence>
<dbReference type="SUPFAM" id="SSF55874">
    <property type="entry name" value="ATPase domain of HSP90 chaperone/DNA topoisomerase II/histidine kinase"/>
    <property type="match status" value="1"/>
</dbReference>
<proteinExistence type="predicted"/>
<keyword evidence="1" id="KW-0175">Coiled coil</keyword>
<protein>
    <submittedName>
        <fullName evidence="4">Histidine kinase</fullName>
    </submittedName>
</protein>
<name>A0A9D9IDU6_9BACT</name>
<feature type="transmembrane region" description="Helical" evidence="2">
    <location>
        <begin position="76"/>
        <end position="103"/>
    </location>
</feature>
<dbReference type="InterPro" id="IPR010559">
    <property type="entry name" value="Sig_transdc_His_kin_internal"/>
</dbReference>
<keyword evidence="4" id="KW-0418">Kinase</keyword>
<evidence type="ECO:0000256" key="1">
    <source>
        <dbReference type="SAM" id="Coils"/>
    </source>
</evidence>
<keyword evidence="2" id="KW-0812">Transmembrane</keyword>
<evidence type="ECO:0000313" key="4">
    <source>
        <dbReference type="EMBL" id="MBO8470400.1"/>
    </source>
</evidence>
<keyword evidence="4" id="KW-0808">Transferase</keyword>
<dbReference type="Proteomes" id="UP000823603">
    <property type="component" value="Unassembled WGS sequence"/>
</dbReference>